<feature type="compositionally biased region" description="Gly residues" evidence="2">
    <location>
        <begin position="59"/>
        <end position="69"/>
    </location>
</feature>
<protein>
    <recommendedName>
        <fullName evidence="3">N-acetyltransferase domain-containing protein</fullName>
    </recommendedName>
</protein>
<dbReference type="InterPro" id="IPR050769">
    <property type="entry name" value="NAT_camello-type"/>
</dbReference>
<dbReference type="Proteomes" id="UP000738325">
    <property type="component" value="Unassembled WGS sequence"/>
</dbReference>
<reference evidence="4" key="1">
    <citation type="journal article" date="2020" name="Fungal Divers.">
        <title>Resolving the Mortierellaceae phylogeny through synthesis of multi-gene phylogenetics and phylogenomics.</title>
        <authorList>
            <person name="Vandepol N."/>
            <person name="Liber J."/>
            <person name="Desiro A."/>
            <person name="Na H."/>
            <person name="Kennedy M."/>
            <person name="Barry K."/>
            <person name="Grigoriev I.V."/>
            <person name="Miller A.N."/>
            <person name="O'Donnell K."/>
            <person name="Stajich J.E."/>
            <person name="Bonito G."/>
        </authorList>
    </citation>
    <scope>NUCLEOTIDE SEQUENCE</scope>
    <source>
        <strain evidence="4">REB-010B</strain>
    </source>
</reference>
<evidence type="ECO:0000256" key="1">
    <source>
        <dbReference type="ARBA" id="ARBA00022679"/>
    </source>
</evidence>
<dbReference type="OrthoDB" id="41532at2759"/>
<keyword evidence="5" id="KW-1185">Reference proteome</keyword>
<dbReference type="GO" id="GO:0008080">
    <property type="term" value="F:N-acetyltransferase activity"/>
    <property type="evidence" value="ECO:0007669"/>
    <property type="project" value="InterPro"/>
</dbReference>
<dbReference type="InterPro" id="IPR000182">
    <property type="entry name" value="GNAT_dom"/>
</dbReference>
<feature type="compositionally biased region" description="Low complexity" evidence="2">
    <location>
        <begin position="14"/>
        <end position="35"/>
    </location>
</feature>
<accession>A0A9P6RP34</accession>
<feature type="domain" description="N-acetyltransferase" evidence="3">
    <location>
        <begin position="277"/>
        <end position="430"/>
    </location>
</feature>
<dbReference type="CDD" id="cd04301">
    <property type="entry name" value="NAT_SF"/>
    <property type="match status" value="1"/>
</dbReference>
<dbReference type="PANTHER" id="PTHR13947:SF37">
    <property type="entry name" value="LD18367P"/>
    <property type="match status" value="1"/>
</dbReference>
<gene>
    <name evidence="4" type="ORF">BGZ99_001984</name>
</gene>
<evidence type="ECO:0000313" key="5">
    <source>
        <dbReference type="Proteomes" id="UP000738325"/>
    </source>
</evidence>
<dbReference type="EMBL" id="JAAAIP010000155">
    <property type="protein sequence ID" value="KAG0324290.1"/>
    <property type="molecule type" value="Genomic_DNA"/>
</dbReference>
<dbReference type="AlphaFoldDB" id="A0A9P6RP34"/>
<name>A0A9P6RP34_9FUNG</name>
<dbReference type="InterPro" id="IPR016181">
    <property type="entry name" value="Acyl_CoA_acyltransferase"/>
</dbReference>
<feature type="region of interest" description="Disordered" evidence="2">
    <location>
        <begin position="113"/>
        <end position="164"/>
    </location>
</feature>
<dbReference type="SUPFAM" id="SSF55729">
    <property type="entry name" value="Acyl-CoA N-acyltransferases (Nat)"/>
    <property type="match status" value="1"/>
</dbReference>
<proteinExistence type="predicted"/>
<comment type="caution">
    <text evidence="4">The sequence shown here is derived from an EMBL/GenBank/DDBJ whole genome shotgun (WGS) entry which is preliminary data.</text>
</comment>
<evidence type="ECO:0000256" key="2">
    <source>
        <dbReference type="SAM" id="MobiDB-lite"/>
    </source>
</evidence>
<sequence>MMVDPTARSNSHYSQQAATASPQSQSQSPGATGTSHNGNSYSPLHYDDASSNSNRNTGGYSGRGGGSGGVAVQQNDYTHSNRQSGMNDNNSNYSNNYTQDSQPIRYSALHPPSMAQRMSSATSPSQSSYGYEGSRVSTIGARSTAGYQPTSPMQGPRSPSLDYSQAPLSPLPPYVARPPPVMQQPPTYYQEVRNETQAANQIHYMEMDDRIGHQGSNSRSRNNEEDIYQSAGQFNPEGNRGMWSSKRNMGEDGEEIKEDQEVVRELVLQGLAERWGQEFDPSYNQDLQDIHAYYVERHRATVVVLLEHTDAASDDPSTSNTLIAGCGILLPLPAEDVYGSWCEEPPSRAEVLNGLRLCRMLRLSVTKSCRGKGYSRKIISHLAGAAREQGYDRILVETETLWTSAVHVYKSAGFEVVEEGEVVVHLEYRL</sequence>
<feature type="compositionally biased region" description="Low complexity" evidence="2">
    <location>
        <begin position="87"/>
        <end position="97"/>
    </location>
</feature>
<dbReference type="Gene3D" id="3.40.630.30">
    <property type="match status" value="1"/>
</dbReference>
<organism evidence="4 5">
    <name type="scientific">Dissophora globulifera</name>
    <dbReference type="NCBI Taxonomy" id="979702"/>
    <lineage>
        <taxon>Eukaryota</taxon>
        <taxon>Fungi</taxon>
        <taxon>Fungi incertae sedis</taxon>
        <taxon>Mucoromycota</taxon>
        <taxon>Mortierellomycotina</taxon>
        <taxon>Mortierellomycetes</taxon>
        <taxon>Mortierellales</taxon>
        <taxon>Mortierellaceae</taxon>
        <taxon>Dissophora</taxon>
    </lineage>
</organism>
<keyword evidence="1" id="KW-0808">Transferase</keyword>
<feature type="compositionally biased region" description="Polar residues" evidence="2">
    <location>
        <begin position="116"/>
        <end position="153"/>
    </location>
</feature>
<dbReference type="Pfam" id="PF13508">
    <property type="entry name" value="Acetyltransf_7"/>
    <property type="match status" value="1"/>
</dbReference>
<evidence type="ECO:0000259" key="3">
    <source>
        <dbReference type="PROSITE" id="PS51186"/>
    </source>
</evidence>
<feature type="compositionally biased region" description="Polar residues" evidence="2">
    <location>
        <begin position="72"/>
        <end position="86"/>
    </location>
</feature>
<dbReference type="PROSITE" id="PS51186">
    <property type="entry name" value="GNAT"/>
    <property type="match status" value="1"/>
</dbReference>
<feature type="region of interest" description="Disordered" evidence="2">
    <location>
        <begin position="1"/>
        <end position="99"/>
    </location>
</feature>
<dbReference type="PANTHER" id="PTHR13947">
    <property type="entry name" value="GNAT FAMILY N-ACETYLTRANSFERASE"/>
    <property type="match status" value="1"/>
</dbReference>
<evidence type="ECO:0000313" key="4">
    <source>
        <dbReference type="EMBL" id="KAG0324290.1"/>
    </source>
</evidence>